<dbReference type="InterPro" id="IPR013210">
    <property type="entry name" value="LRR_N_plant-typ"/>
</dbReference>
<dbReference type="GeneID" id="111276280"/>
<feature type="domain" description="Leucine-rich repeat-containing N-terminal plant-type" evidence="12">
    <location>
        <begin position="44"/>
        <end position="96"/>
    </location>
</feature>
<dbReference type="Pfam" id="PF00560">
    <property type="entry name" value="LRR_1"/>
    <property type="match status" value="5"/>
</dbReference>
<sequence length="750" mass="83461">MGKLRFFLGNYQFFSLLLFYLYSQAFISSSFTNSLIERPTCSHNESQALLQFKQTLFFDCNASFLCNPNYGIAAFLKTDSWKEDTDCCSWEGVTCDSDTGRVIGLDLSCSWLCGTIPSNSSLFFLQHLKRLNLAFNNFRQSNISAKFGQFPNLTHLNLSNSFSSGQVPSEISHLSKLVSLDLSRFSLPFPSDQEPFNELKLETTTLKRLALNFSRVKELFLDGIDMCSVDHGYLMNLSSSLTSLSLVDCGLNGTISDRIFRFPNLKLLKLGKNPELVVYLPKSNGTSTLEILDLKQTVLVGDLSGSIRGLKSLKSLNLASCDLNGSIPTSLANLSQLVVLELPDNNFSGWIPASFANLTELQHLDLSYNGLEGTIPPFANGLSKLVCLLLPSNLLNGTIPPWVFNLPSLKLLSLANNRFIGHISEFQSKSLSIIYFKNNMLQGHIPRSIFQLVNLTVLDLSLNNFSDSVELDMFSELQNLEFLDLSHNSLSLSTKNGVNFALNKLHFLSLSSCNLTEFPNFLRGSKVLTILDLSKNIIRGPIPQWMWKVGKESLLHLYLDHNSLTGPVQFPWKNALTLYLQSNRFQGVLPIPPVQTSFFSIANNYMTGEISSSICNISSLRIIDASHNNLSGKIPSCLFNFSNTLSVLDLRANGFHGTIPTTFVEPCSLENLNFHGNQMEGPLPRSLANCRNLQVLDLGSNKLSDTFPNWLETLPMLQVLVLSSNKFHGFVNNSGARLPFPKLRLGTLKI</sequence>
<evidence type="ECO:0000256" key="4">
    <source>
        <dbReference type="ARBA" id="ARBA00022614"/>
    </source>
</evidence>
<evidence type="ECO:0000256" key="9">
    <source>
        <dbReference type="ARBA" id="ARBA00023136"/>
    </source>
</evidence>
<dbReference type="PRINTS" id="PR00019">
    <property type="entry name" value="LEURICHRPT"/>
</dbReference>
<dbReference type="InterPro" id="IPR003591">
    <property type="entry name" value="Leu-rich_rpt_typical-subtyp"/>
</dbReference>
<dbReference type="Pfam" id="PF08263">
    <property type="entry name" value="LRRNT_2"/>
    <property type="match status" value="1"/>
</dbReference>
<dbReference type="Pfam" id="PF13855">
    <property type="entry name" value="LRR_8"/>
    <property type="match status" value="1"/>
</dbReference>
<dbReference type="InterPro" id="IPR046956">
    <property type="entry name" value="RLP23-like"/>
</dbReference>
<dbReference type="Gene3D" id="3.80.10.10">
    <property type="entry name" value="Ribonuclease Inhibitor"/>
    <property type="match status" value="4"/>
</dbReference>
<dbReference type="SMART" id="SM00369">
    <property type="entry name" value="LRR_TYP"/>
    <property type="match status" value="9"/>
</dbReference>
<evidence type="ECO:0000256" key="8">
    <source>
        <dbReference type="ARBA" id="ARBA00022989"/>
    </source>
</evidence>
<dbReference type="PANTHER" id="PTHR48061">
    <property type="entry name" value="LEUCINE-RICH REPEAT RECEPTOR PROTEIN KINASE EMS1-LIKE-RELATED"/>
    <property type="match status" value="1"/>
</dbReference>
<dbReference type="KEGG" id="dzi:111276280"/>
<keyword evidence="13" id="KW-1185">Reference proteome</keyword>
<dbReference type="PANTHER" id="PTHR48061:SF2">
    <property type="entry name" value="RECEPTOR LIKE PROTEIN 30-LIKE"/>
    <property type="match status" value="1"/>
</dbReference>
<dbReference type="FunFam" id="3.80.10.10:FF:000383">
    <property type="entry name" value="Leucine-rich repeat receptor protein kinase EMS1"/>
    <property type="match status" value="2"/>
</dbReference>
<evidence type="ECO:0000256" key="5">
    <source>
        <dbReference type="ARBA" id="ARBA00022692"/>
    </source>
</evidence>
<keyword evidence="7" id="KW-0677">Repeat</keyword>
<dbReference type="Proteomes" id="UP000515121">
    <property type="component" value="Unplaced"/>
</dbReference>
<evidence type="ECO:0000256" key="7">
    <source>
        <dbReference type="ARBA" id="ARBA00022737"/>
    </source>
</evidence>
<evidence type="ECO:0000256" key="11">
    <source>
        <dbReference type="ARBA" id="ARBA00023180"/>
    </source>
</evidence>
<dbReference type="InterPro" id="IPR032675">
    <property type="entry name" value="LRR_dom_sf"/>
</dbReference>
<evidence type="ECO:0000259" key="12">
    <source>
        <dbReference type="Pfam" id="PF08263"/>
    </source>
</evidence>
<dbReference type="InterPro" id="IPR001611">
    <property type="entry name" value="Leu-rich_rpt"/>
</dbReference>
<protein>
    <submittedName>
        <fullName evidence="14">Probable leucine-rich repeat receptor-like protein kinase At1g35710</fullName>
    </submittedName>
</protein>
<evidence type="ECO:0000256" key="2">
    <source>
        <dbReference type="ARBA" id="ARBA00009592"/>
    </source>
</evidence>
<evidence type="ECO:0000256" key="1">
    <source>
        <dbReference type="ARBA" id="ARBA00004251"/>
    </source>
</evidence>
<evidence type="ECO:0000256" key="3">
    <source>
        <dbReference type="ARBA" id="ARBA00022475"/>
    </source>
</evidence>
<keyword evidence="8" id="KW-1133">Transmembrane helix</keyword>
<organism evidence="13 14">
    <name type="scientific">Durio zibethinus</name>
    <name type="common">Durian</name>
    <dbReference type="NCBI Taxonomy" id="66656"/>
    <lineage>
        <taxon>Eukaryota</taxon>
        <taxon>Viridiplantae</taxon>
        <taxon>Streptophyta</taxon>
        <taxon>Embryophyta</taxon>
        <taxon>Tracheophyta</taxon>
        <taxon>Spermatophyta</taxon>
        <taxon>Magnoliopsida</taxon>
        <taxon>eudicotyledons</taxon>
        <taxon>Gunneridae</taxon>
        <taxon>Pentapetalae</taxon>
        <taxon>rosids</taxon>
        <taxon>malvids</taxon>
        <taxon>Malvales</taxon>
        <taxon>Malvaceae</taxon>
        <taxon>Helicteroideae</taxon>
        <taxon>Durio</taxon>
    </lineage>
</organism>
<proteinExistence type="inferred from homology"/>
<dbReference type="RefSeq" id="XP_022717781.1">
    <property type="nucleotide sequence ID" value="XM_022862046.1"/>
</dbReference>
<accession>A0A6P5WQJ3</accession>
<dbReference type="GO" id="GO:0005886">
    <property type="term" value="C:plasma membrane"/>
    <property type="evidence" value="ECO:0007669"/>
    <property type="project" value="UniProtKB-SubCell"/>
</dbReference>
<keyword evidence="11" id="KW-0325">Glycoprotein</keyword>
<dbReference type="OrthoDB" id="979517at2759"/>
<keyword evidence="6" id="KW-0732">Signal</keyword>
<keyword evidence="9" id="KW-0472">Membrane</keyword>
<keyword evidence="10" id="KW-0675">Receptor</keyword>
<dbReference type="AlphaFoldDB" id="A0A6P5WQJ3"/>
<evidence type="ECO:0000313" key="14">
    <source>
        <dbReference type="RefSeq" id="XP_022717781.1"/>
    </source>
</evidence>
<comment type="subcellular location">
    <subcellularLocation>
        <location evidence="1">Cell membrane</location>
        <topology evidence="1">Single-pass type I membrane protein</topology>
    </subcellularLocation>
</comment>
<evidence type="ECO:0000256" key="10">
    <source>
        <dbReference type="ARBA" id="ARBA00023170"/>
    </source>
</evidence>
<keyword evidence="3" id="KW-1003">Cell membrane</keyword>
<name>A0A6P5WQJ3_DURZI</name>
<evidence type="ECO:0000256" key="6">
    <source>
        <dbReference type="ARBA" id="ARBA00022729"/>
    </source>
</evidence>
<dbReference type="SUPFAM" id="SSF52047">
    <property type="entry name" value="RNI-like"/>
    <property type="match status" value="2"/>
</dbReference>
<evidence type="ECO:0000313" key="13">
    <source>
        <dbReference type="Proteomes" id="UP000515121"/>
    </source>
</evidence>
<keyword evidence="5" id="KW-0812">Transmembrane</keyword>
<reference evidence="14" key="1">
    <citation type="submission" date="2025-08" db="UniProtKB">
        <authorList>
            <consortium name="RefSeq"/>
        </authorList>
    </citation>
    <scope>IDENTIFICATION</scope>
    <source>
        <tissue evidence="14">Fruit stalk</tissue>
    </source>
</reference>
<keyword evidence="4" id="KW-0433">Leucine-rich repeat</keyword>
<gene>
    <name evidence="14" type="primary">LOC111276280</name>
</gene>
<comment type="similarity">
    <text evidence="2">Belongs to the RLP family.</text>
</comment>